<reference evidence="2 3" key="1">
    <citation type="journal article" date="2008" name="Genome Biol.">
        <title>The complete genome, comparative and functional analysis of Stenotrophomonas maltophilia reveals an organism heavily shielded by drug resistance determinants.</title>
        <authorList>
            <person name="Crossman L.C."/>
            <person name="Gould V.C."/>
            <person name="Dow J.M."/>
            <person name="Vernikos G.S."/>
            <person name="Okazaki A."/>
            <person name="Sebaihia M."/>
            <person name="Saunders D."/>
            <person name="Arrowsmith C."/>
            <person name="Carver T."/>
            <person name="Peters N."/>
            <person name="Adlem E."/>
            <person name="Kerhornou A."/>
            <person name="Lord A."/>
            <person name="Murphy L."/>
            <person name="Seeger K."/>
            <person name="Squares R."/>
            <person name="Rutter S."/>
            <person name="Quail M.A."/>
            <person name="Rajandream M.A."/>
            <person name="Harris D."/>
            <person name="Churcher C."/>
            <person name="Bentley S.D."/>
            <person name="Parkhill J."/>
            <person name="Thomson N.R."/>
            <person name="Avison M.B."/>
        </authorList>
    </citation>
    <scope>NUCLEOTIDE SEQUENCE [LARGE SCALE GENOMIC DNA]</scope>
    <source>
        <strain evidence="2 3">K279a</strain>
    </source>
</reference>
<dbReference type="InterPro" id="IPR021295">
    <property type="entry name" value="DUF2867"/>
</dbReference>
<dbReference type="Pfam" id="PF11066">
    <property type="entry name" value="DUF2867"/>
    <property type="match status" value="1"/>
</dbReference>
<dbReference type="EnsemblBacteria" id="CAQ44760">
    <property type="protein sequence ID" value="CAQ44760"/>
    <property type="gene ID" value="Smlt1204"/>
</dbReference>
<accession>B2FSM8</accession>
<evidence type="ECO:0008006" key="4">
    <source>
        <dbReference type="Google" id="ProtNLM"/>
    </source>
</evidence>
<keyword evidence="3" id="KW-1185">Reference proteome</keyword>
<evidence type="ECO:0000256" key="1">
    <source>
        <dbReference type="SAM" id="MobiDB-lite"/>
    </source>
</evidence>
<gene>
    <name evidence="2" type="ordered locus">Smlt1204</name>
</gene>
<dbReference type="HOGENOM" id="CLU_571016_0_0_6"/>
<dbReference type="eggNOG" id="ENOG502ZIR3">
    <property type="taxonomic scope" value="Bacteria"/>
</dbReference>
<feature type="region of interest" description="Disordered" evidence="1">
    <location>
        <begin position="1"/>
        <end position="25"/>
    </location>
</feature>
<sequence>MTMPGSTRDRRSFPAVQLPAQDGGSPTEVTLIAQLGIGAGDALVSDAGQRQRHHPAFIDALDEPSARLGGMHLQHGDASSLYSFTVGAGGHPFHRHAGPRMFTAIAGSAGAELRFATASDTQLAADPGAFARTLRRIRIPPDCLFTVRFGGGTWHQFASNHPAHPALFALSCHSNELAGAMSEQARAQVQRNAADIPSLTEVLPESHWPSGTSLAAAPLLQLSLQAAPPSLCAHLCARTRALLGPLRRIPMRPLRGFVERATPAYPIRSRPAATDGLLPTALPHSHYQDLTTLCLEPSQVVHRSASALLADVLDGFLRNPPSGVGHLMALRNRLVAPLRLRTSPLGCPVSSLLSTDRSRLFAGRFPVLDSHIDTQDNDAEVLLGADDRHLRFRSSVRVQRRSDGHVEISLGSRVQTFNAFGGMYMALIDAGHRHYVAPALLRRAVEHALAPELANVGDPAAHPANC</sequence>
<dbReference type="KEGG" id="sml:Smlt1204"/>
<dbReference type="Proteomes" id="UP000008840">
    <property type="component" value="Chromosome"/>
</dbReference>
<dbReference type="EMBL" id="AM743169">
    <property type="protein sequence ID" value="CAQ44760.1"/>
    <property type="molecule type" value="Genomic_DNA"/>
</dbReference>
<evidence type="ECO:0000313" key="3">
    <source>
        <dbReference type="Proteomes" id="UP000008840"/>
    </source>
</evidence>
<protein>
    <recommendedName>
        <fullName evidence="4">DUF2867 domain-containing protein</fullName>
    </recommendedName>
</protein>
<name>B2FSM8_STRMK</name>
<dbReference type="AlphaFoldDB" id="B2FSM8"/>
<proteinExistence type="predicted"/>
<evidence type="ECO:0000313" key="2">
    <source>
        <dbReference type="EMBL" id="CAQ44760.1"/>
    </source>
</evidence>
<organism evidence="2 3">
    <name type="scientific">Stenotrophomonas maltophilia (strain K279a)</name>
    <dbReference type="NCBI Taxonomy" id="522373"/>
    <lineage>
        <taxon>Bacteria</taxon>
        <taxon>Pseudomonadati</taxon>
        <taxon>Pseudomonadota</taxon>
        <taxon>Gammaproteobacteria</taxon>
        <taxon>Lysobacterales</taxon>
        <taxon>Lysobacteraceae</taxon>
        <taxon>Stenotrophomonas</taxon>
        <taxon>Stenotrophomonas maltophilia group</taxon>
    </lineage>
</organism>